<protein>
    <submittedName>
        <fullName evidence="1">Uncharacterized protein</fullName>
    </submittedName>
</protein>
<comment type="caution">
    <text evidence="1">The sequence shown here is derived from an EMBL/GenBank/DDBJ whole genome shotgun (WGS) entry which is preliminary data.</text>
</comment>
<reference evidence="1 2" key="1">
    <citation type="submission" date="2021-02" db="EMBL/GenBank/DDBJ databases">
        <title>Genome assembly of Pseudopithomyces chartarum.</title>
        <authorList>
            <person name="Jauregui R."/>
            <person name="Singh J."/>
            <person name="Voisey C."/>
        </authorList>
    </citation>
    <scope>NUCLEOTIDE SEQUENCE [LARGE SCALE GENOMIC DNA]</scope>
    <source>
        <strain evidence="1 2">AGR01</strain>
    </source>
</reference>
<proteinExistence type="predicted"/>
<dbReference type="AlphaFoldDB" id="A0AAN6LRS0"/>
<evidence type="ECO:0000313" key="2">
    <source>
        <dbReference type="Proteomes" id="UP001280581"/>
    </source>
</evidence>
<name>A0AAN6LRS0_9PLEO</name>
<dbReference type="Proteomes" id="UP001280581">
    <property type="component" value="Unassembled WGS sequence"/>
</dbReference>
<accession>A0AAN6LRS0</accession>
<gene>
    <name evidence="1" type="ORF">GRF29_213g228335</name>
</gene>
<organism evidence="1 2">
    <name type="scientific">Pseudopithomyces chartarum</name>
    <dbReference type="NCBI Taxonomy" id="1892770"/>
    <lineage>
        <taxon>Eukaryota</taxon>
        <taxon>Fungi</taxon>
        <taxon>Dikarya</taxon>
        <taxon>Ascomycota</taxon>
        <taxon>Pezizomycotina</taxon>
        <taxon>Dothideomycetes</taxon>
        <taxon>Pleosporomycetidae</taxon>
        <taxon>Pleosporales</taxon>
        <taxon>Massarineae</taxon>
        <taxon>Didymosphaeriaceae</taxon>
        <taxon>Pseudopithomyces</taxon>
    </lineage>
</organism>
<sequence>MSSTGPFLSLPPEIRNGIYGYCTPISAPVSSYDGLLLSCKQIRSEFPVQALKSFNEVIKSVEKNLAAKSCHVTISHPSTFSNNVPNGIGYISLTIGDIRTQLPYDIADMLAPILSSHYRHFMVFHTHVAYNPYHLDLRLKINFLIAKGRRRT</sequence>
<keyword evidence="2" id="KW-1185">Reference proteome</keyword>
<dbReference type="EMBL" id="WVTA01000017">
    <property type="protein sequence ID" value="KAK3200866.1"/>
    <property type="molecule type" value="Genomic_DNA"/>
</dbReference>
<evidence type="ECO:0000313" key="1">
    <source>
        <dbReference type="EMBL" id="KAK3200866.1"/>
    </source>
</evidence>